<dbReference type="Proteomes" id="UP001234178">
    <property type="component" value="Unassembled WGS sequence"/>
</dbReference>
<protein>
    <submittedName>
        <fullName evidence="1">Uncharacterized protein</fullName>
    </submittedName>
</protein>
<evidence type="ECO:0000313" key="1">
    <source>
        <dbReference type="EMBL" id="KAK4020683.1"/>
    </source>
</evidence>
<gene>
    <name evidence="1" type="ORF">OUZ56_002638</name>
</gene>
<accession>A0ABR0A6E2</accession>
<comment type="caution">
    <text evidence="1">The sequence shown here is derived from an EMBL/GenBank/DDBJ whole genome shotgun (WGS) entry which is preliminary data.</text>
</comment>
<sequence>MMLDVSAQQIELTLLTKSATMRHSVTLPELSPLPSLQRGRVFYGLLIRVIQKMGSAEWNPQSPHDALHVSLPCVIETLAAIVLGNNMIAFRCAWEKRSRQVSPLKVGLDGKHAIAR</sequence>
<dbReference type="EMBL" id="JAOYFB010000036">
    <property type="protein sequence ID" value="KAK4020683.1"/>
    <property type="molecule type" value="Genomic_DNA"/>
</dbReference>
<proteinExistence type="predicted"/>
<reference evidence="1 2" key="1">
    <citation type="journal article" date="2023" name="Nucleic Acids Res.">
        <title>The hologenome of Daphnia magna reveals possible DNA methylation and microbiome-mediated evolution of the host genome.</title>
        <authorList>
            <person name="Chaturvedi A."/>
            <person name="Li X."/>
            <person name="Dhandapani V."/>
            <person name="Marshall H."/>
            <person name="Kissane S."/>
            <person name="Cuenca-Cambronero M."/>
            <person name="Asole G."/>
            <person name="Calvet F."/>
            <person name="Ruiz-Romero M."/>
            <person name="Marangio P."/>
            <person name="Guigo R."/>
            <person name="Rago D."/>
            <person name="Mirbahai L."/>
            <person name="Eastwood N."/>
            <person name="Colbourne J.K."/>
            <person name="Zhou J."/>
            <person name="Mallon E."/>
            <person name="Orsini L."/>
        </authorList>
    </citation>
    <scope>NUCLEOTIDE SEQUENCE [LARGE SCALE GENOMIC DNA]</scope>
    <source>
        <strain evidence="1">LRV0_1</strain>
    </source>
</reference>
<name>A0ABR0A6E2_9CRUS</name>
<evidence type="ECO:0000313" key="2">
    <source>
        <dbReference type="Proteomes" id="UP001234178"/>
    </source>
</evidence>
<keyword evidence="2" id="KW-1185">Reference proteome</keyword>
<organism evidence="1 2">
    <name type="scientific">Daphnia magna</name>
    <dbReference type="NCBI Taxonomy" id="35525"/>
    <lineage>
        <taxon>Eukaryota</taxon>
        <taxon>Metazoa</taxon>
        <taxon>Ecdysozoa</taxon>
        <taxon>Arthropoda</taxon>
        <taxon>Crustacea</taxon>
        <taxon>Branchiopoda</taxon>
        <taxon>Diplostraca</taxon>
        <taxon>Cladocera</taxon>
        <taxon>Anomopoda</taxon>
        <taxon>Daphniidae</taxon>
        <taxon>Daphnia</taxon>
    </lineage>
</organism>